<keyword evidence="2" id="KW-1185">Reference proteome</keyword>
<dbReference type="EMBL" id="JBHSEK010000022">
    <property type="protein sequence ID" value="MFC4492177.1"/>
    <property type="molecule type" value="Genomic_DNA"/>
</dbReference>
<sequence>MTFATFPSALSPPACPLCAGEPHDPNSAAPLEQLRLCLHQLPSAAGDMVALGALGRQLSRSHAELDALLLQGTIDLRAAHLGLQALLTLLQRRDEPLLFSSEEALALLEPVQQRLQLGLQRINRVF</sequence>
<evidence type="ECO:0000313" key="2">
    <source>
        <dbReference type="Proteomes" id="UP001595999"/>
    </source>
</evidence>
<gene>
    <name evidence="1" type="ORF">ACFO0R_21410</name>
</gene>
<name>A0ABV8ZYY7_9NEIS</name>
<evidence type="ECO:0000313" key="1">
    <source>
        <dbReference type="EMBL" id="MFC4492177.1"/>
    </source>
</evidence>
<reference evidence="2" key="1">
    <citation type="journal article" date="2019" name="Int. J. Syst. Evol. Microbiol.">
        <title>The Global Catalogue of Microorganisms (GCM) 10K type strain sequencing project: providing services to taxonomists for standard genome sequencing and annotation.</title>
        <authorList>
            <consortium name="The Broad Institute Genomics Platform"/>
            <consortium name="The Broad Institute Genome Sequencing Center for Infectious Disease"/>
            <person name="Wu L."/>
            <person name="Ma J."/>
        </authorList>
    </citation>
    <scope>NUCLEOTIDE SEQUENCE [LARGE SCALE GENOMIC DNA]</scope>
    <source>
        <strain evidence="2">CGMCC 4.7608</strain>
    </source>
</reference>
<accession>A0ABV8ZYY7</accession>
<evidence type="ECO:0008006" key="3">
    <source>
        <dbReference type="Google" id="ProtNLM"/>
    </source>
</evidence>
<proteinExistence type="predicted"/>
<organism evidence="1 2">
    <name type="scientific">Chromobacterium aquaticum</name>
    <dbReference type="NCBI Taxonomy" id="467180"/>
    <lineage>
        <taxon>Bacteria</taxon>
        <taxon>Pseudomonadati</taxon>
        <taxon>Pseudomonadota</taxon>
        <taxon>Betaproteobacteria</taxon>
        <taxon>Neisseriales</taxon>
        <taxon>Chromobacteriaceae</taxon>
        <taxon>Chromobacterium</taxon>
    </lineage>
</organism>
<dbReference type="RefSeq" id="WP_231460858.1">
    <property type="nucleotide sequence ID" value="NZ_JAJOHW010000008.1"/>
</dbReference>
<protein>
    <recommendedName>
        <fullName evidence="3">DUF1484 domain-containing protein</fullName>
    </recommendedName>
</protein>
<comment type="caution">
    <text evidence="1">The sequence shown here is derived from an EMBL/GenBank/DDBJ whole genome shotgun (WGS) entry which is preliminary data.</text>
</comment>
<dbReference type="Proteomes" id="UP001595999">
    <property type="component" value="Unassembled WGS sequence"/>
</dbReference>